<dbReference type="EMBL" id="JBHSXS010000024">
    <property type="protein sequence ID" value="MFC6884110.1"/>
    <property type="molecule type" value="Genomic_DNA"/>
</dbReference>
<keyword evidence="2" id="KW-0472">Membrane</keyword>
<feature type="region of interest" description="Disordered" evidence="1">
    <location>
        <begin position="314"/>
        <end position="340"/>
    </location>
</feature>
<organism evidence="3 4">
    <name type="scientific">Actinomadura yumaensis</name>
    <dbReference type="NCBI Taxonomy" id="111807"/>
    <lineage>
        <taxon>Bacteria</taxon>
        <taxon>Bacillati</taxon>
        <taxon>Actinomycetota</taxon>
        <taxon>Actinomycetes</taxon>
        <taxon>Streptosporangiales</taxon>
        <taxon>Thermomonosporaceae</taxon>
        <taxon>Actinomadura</taxon>
    </lineage>
</organism>
<evidence type="ECO:0000313" key="3">
    <source>
        <dbReference type="EMBL" id="MFC6884110.1"/>
    </source>
</evidence>
<gene>
    <name evidence="3" type="ORF">ACFQKB_30420</name>
</gene>
<proteinExistence type="predicted"/>
<evidence type="ECO:0000313" key="4">
    <source>
        <dbReference type="Proteomes" id="UP001596380"/>
    </source>
</evidence>
<reference evidence="4" key="1">
    <citation type="journal article" date="2019" name="Int. J. Syst. Evol. Microbiol.">
        <title>The Global Catalogue of Microorganisms (GCM) 10K type strain sequencing project: providing services to taxonomists for standard genome sequencing and annotation.</title>
        <authorList>
            <consortium name="The Broad Institute Genomics Platform"/>
            <consortium name="The Broad Institute Genome Sequencing Center for Infectious Disease"/>
            <person name="Wu L."/>
            <person name="Ma J."/>
        </authorList>
    </citation>
    <scope>NUCLEOTIDE SEQUENCE [LARGE SCALE GENOMIC DNA]</scope>
    <source>
        <strain evidence="4">JCM 3369</strain>
    </source>
</reference>
<accession>A0ABW2CS19</accession>
<evidence type="ECO:0000256" key="1">
    <source>
        <dbReference type="SAM" id="MobiDB-lite"/>
    </source>
</evidence>
<keyword evidence="2" id="KW-0812">Transmembrane</keyword>
<name>A0ABW2CS19_9ACTN</name>
<keyword evidence="2" id="KW-1133">Transmembrane helix</keyword>
<protein>
    <submittedName>
        <fullName evidence="3">DUF3068 domain-containing protein</fullName>
    </submittedName>
</protein>
<evidence type="ECO:0000256" key="2">
    <source>
        <dbReference type="SAM" id="Phobius"/>
    </source>
</evidence>
<keyword evidence="4" id="KW-1185">Reference proteome</keyword>
<feature type="transmembrane region" description="Helical" evidence="2">
    <location>
        <begin position="286"/>
        <end position="310"/>
    </location>
</feature>
<dbReference type="Pfam" id="PF11271">
    <property type="entry name" value="PorA"/>
    <property type="match status" value="1"/>
</dbReference>
<dbReference type="Proteomes" id="UP001596380">
    <property type="component" value="Unassembled WGS sequence"/>
</dbReference>
<comment type="caution">
    <text evidence="3">The sequence shown here is derived from an EMBL/GenBank/DDBJ whole genome shotgun (WGS) entry which is preliminary data.</text>
</comment>
<dbReference type="InterPro" id="IPR021424">
    <property type="entry name" value="PorA"/>
</dbReference>
<dbReference type="RefSeq" id="WP_241682981.1">
    <property type="nucleotide sequence ID" value="NZ_JBHSXS010000024.1"/>
</dbReference>
<sequence length="340" mass="37172">MSMRRPLGLILIALGAFFLTLAPLVRFYVADKVVRAPLNRYQQTRLEAPNASYFDTASFKSRKGVTLVAENTVRGDVRANNGNDDIAVWDSSTEISDKATGKQIEIQGYRIAFDRRTSELVNCCGVHVGGDTSVKMSGYGLLFPLADVHKRDYPFFDMTTRRELPMRFEGEEQVQGIDTYRFVQQVPLTKSAKVDFKVPGGMLGLGKTSKAQKVDRYFTATITEWVDPRTGVPVKHRQNIRSTIQTPDGRGSMTVAAADLVTVDKDQRKLADMADGYALQIALARIWGPIAAVLVGLVLLGIGVAVGVAAGRRTPPAAMKAPRRSDGRFGDVPAGPTPPR</sequence>